<evidence type="ECO:0008006" key="3">
    <source>
        <dbReference type="Google" id="ProtNLM"/>
    </source>
</evidence>
<name>A0A7Z2VM96_9BACL</name>
<dbReference type="AlphaFoldDB" id="A0A7Z2VM96"/>
<reference evidence="1 2" key="1">
    <citation type="submission" date="2020-04" db="EMBL/GenBank/DDBJ databases">
        <title>Genome sequencing of novel species.</title>
        <authorList>
            <person name="Heo J."/>
            <person name="Kim S.-J."/>
            <person name="Kim J.-S."/>
            <person name="Hong S.-B."/>
            <person name="Kwon S.-W."/>
        </authorList>
    </citation>
    <scope>NUCLEOTIDE SEQUENCE [LARGE SCALE GENOMIC DNA]</scope>
    <source>
        <strain evidence="1 2">MFER-1</strain>
    </source>
</reference>
<dbReference type="RefSeq" id="WP_169282168.1">
    <property type="nucleotide sequence ID" value="NZ_CP051680.1"/>
</dbReference>
<evidence type="ECO:0000313" key="2">
    <source>
        <dbReference type="Proteomes" id="UP000502248"/>
    </source>
</evidence>
<evidence type="ECO:0000313" key="1">
    <source>
        <dbReference type="EMBL" id="QJD85916.1"/>
    </source>
</evidence>
<proteinExistence type="predicted"/>
<dbReference type="EMBL" id="CP051680">
    <property type="protein sequence ID" value="QJD85916.1"/>
    <property type="molecule type" value="Genomic_DNA"/>
</dbReference>
<dbReference type="Proteomes" id="UP000502248">
    <property type="component" value="Chromosome"/>
</dbReference>
<sequence length="73" mass="8384">MNKIPGLDFENFIGRKVDLIYVDTRGKFSQRRVDLYAIRNGKARVFDFNKRGFRTLAIERILAIQAVKPVAVG</sequence>
<dbReference type="KEGG" id="cheb:HH215_23875"/>
<protein>
    <recommendedName>
        <fullName evidence="3">WYL domain-containing protein</fullName>
    </recommendedName>
</protein>
<accession>A0A7Z2VM96</accession>
<keyword evidence="2" id="KW-1185">Reference proteome</keyword>
<gene>
    <name evidence="1" type="ORF">HH215_23875</name>
</gene>
<organism evidence="1 2">
    <name type="scientific">Cohnella herbarum</name>
    <dbReference type="NCBI Taxonomy" id="2728023"/>
    <lineage>
        <taxon>Bacteria</taxon>
        <taxon>Bacillati</taxon>
        <taxon>Bacillota</taxon>
        <taxon>Bacilli</taxon>
        <taxon>Bacillales</taxon>
        <taxon>Paenibacillaceae</taxon>
        <taxon>Cohnella</taxon>
    </lineage>
</organism>